<reference evidence="1 2" key="1">
    <citation type="submission" date="2020-08" db="EMBL/GenBank/DDBJ databases">
        <title>Sequencing the genomes of 1000 actinobacteria strains.</title>
        <authorList>
            <person name="Klenk H.-P."/>
        </authorList>
    </citation>
    <scope>NUCLEOTIDE SEQUENCE [LARGE SCALE GENOMIC DNA]</scope>
    <source>
        <strain evidence="1 2">DSM 44593</strain>
    </source>
</reference>
<evidence type="ECO:0000313" key="1">
    <source>
        <dbReference type="EMBL" id="MBB5998068.1"/>
    </source>
</evidence>
<accession>A0A841EAH5</accession>
<sequence>MNRVRYVGVLHDRNRASIGDLECDSEAFFSLRYAIRVMRARARFSSWVTSTVLHPVWCDGMVATHMYTTETGVFLEATEDAYLDLYPLAPVAAHKGWSMVGDPAYRITLGTRLGIHCDRH</sequence>
<comment type="caution">
    <text evidence="1">The sequence shown here is derived from an EMBL/GenBank/DDBJ whole genome shotgun (WGS) entry which is preliminary data.</text>
</comment>
<dbReference type="RefSeq" id="WP_184634216.1">
    <property type="nucleotide sequence ID" value="NZ_BAABKT010000008.1"/>
</dbReference>
<keyword evidence="2" id="KW-1185">Reference proteome</keyword>
<dbReference type="AlphaFoldDB" id="A0A841EAH5"/>
<evidence type="ECO:0000313" key="2">
    <source>
        <dbReference type="Proteomes" id="UP000578077"/>
    </source>
</evidence>
<dbReference type="EMBL" id="JACHLY010000001">
    <property type="protein sequence ID" value="MBB5998068.1"/>
    <property type="molecule type" value="Genomic_DNA"/>
</dbReference>
<dbReference type="Proteomes" id="UP000578077">
    <property type="component" value="Unassembled WGS sequence"/>
</dbReference>
<organism evidence="1 2">
    <name type="scientific">Streptomonospora salina</name>
    <dbReference type="NCBI Taxonomy" id="104205"/>
    <lineage>
        <taxon>Bacteria</taxon>
        <taxon>Bacillati</taxon>
        <taxon>Actinomycetota</taxon>
        <taxon>Actinomycetes</taxon>
        <taxon>Streptosporangiales</taxon>
        <taxon>Nocardiopsidaceae</taxon>
        <taxon>Streptomonospora</taxon>
    </lineage>
</organism>
<gene>
    <name evidence="1" type="ORF">HNR25_001819</name>
</gene>
<name>A0A841EAH5_9ACTN</name>
<proteinExistence type="predicted"/>
<protein>
    <submittedName>
        <fullName evidence="1">Uncharacterized protein</fullName>
    </submittedName>
</protein>